<protein>
    <submittedName>
        <fullName evidence="1">Uncharacterized protein</fullName>
    </submittedName>
</protein>
<evidence type="ECO:0000313" key="2">
    <source>
        <dbReference type="Proteomes" id="UP001234989"/>
    </source>
</evidence>
<keyword evidence="2" id="KW-1185">Reference proteome</keyword>
<proteinExistence type="predicted"/>
<dbReference type="Proteomes" id="UP001234989">
    <property type="component" value="Chromosome 7"/>
</dbReference>
<dbReference type="EMBL" id="CP133618">
    <property type="protein sequence ID" value="WMV37411.1"/>
    <property type="molecule type" value="Genomic_DNA"/>
</dbReference>
<sequence>MAKIMTQMDLLTKYVMGSGSKVVNAISARSGMSPDDTQFEAMYNEGVQYLSNQAREFLSGQSKDRRE</sequence>
<evidence type="ECO:0000313" key="1">
    <source>
        <dbReference type="EMBL" id="WMV37411.1"/>
    </source>
</evidence>
<organism evidence="1 2">
    <name type="scientific">Solanum verrucosum</name>
    <dbReference type="NCBI Taxonomy" id="315347"/>
    <lineage>
        <taxon>Eukaryota</taxon>
        <taxon>Viridiplantae</taxon>
        <taxon>Streptophyta</taxon>
        <taxon>Embryophyta</taxon>
        <taxon>Tracheophyta</taxon>
        <taxon>Spermatophyta</taxon>
        <taxon>Magnoliopsida</taxon>
        <taxon>eudicotyledons</taxon>
        <taxon>Gunneridae</taxon>
        <taxon>Pentapetalae</taxon>
        <taxon>asterids</taxon>
        <taxon>lamiids</taxon>
        <taxon>Solanales</taxon>
        <taxon>Solanaceae</taxon>
        <taxon>Solanoideae</taxon>
        <taxon>Solaneae</taxon>
        <taxon>Solanum</taxon>
    </lineage>
</organism>
<name>A0AAF0ZCQ4_SOLVR</name>
<accession>A0AAF0ZCQ4</accession>
<reference evidence="1" key="1">
    <citation type="submission" date="2023-08" db="EMBL/GenBank/DDBJ databases">
        <title>A de novo genome assembly of Solanum verrucosum Schlechtendal, a Mexican diploid species geographically isolated from the other diploid A-genome species in potato relatives.</title>
        <authorList>
            <person name="Hosaka K."/>
        </authorList>
    </citation>
    <scope>NUCLEOTIDE SEQUENCE</scope>
    <source>
        <tissue evidence="1">Young leaves</tissue>
    </source>
</reference>
<gene>
    <name evidence="1" type="ORF">MTR67_030796</name>
</gene>
<dbReference type="AlphaFoldDB" id="A0AAF0ZCQ4"/>